<comment type="caution">
    <text evidence="1">The sequence shown here is derived from an EMBL/GenBank/DDBJ whole genome shotgun (WGS) entry which is preliminary data.</text>
</comment>
<reference evidence="1 2" key="1">
    <citation type="submission" date="2019-07" db="EMBL/GenBank/DDBJ databases">
        <title>Whole genome shotgun sequence of Microvirga aerophila NBRC 106136.</title>
        <authorList>
            <person name="Hosoyama A."/>
            <person name="Uohara A."/>
            <person name="Ohji S."/>
            <person name="Ichikawa N."/>
        </authorList>
    </citation>
    <scope>NUCLEOTIDE SEQUENCE [LARGE SCALE GENOMIC DNA]</scope>
    <source>
        <strain evidence="1 2">NBRC 106136</strain>
    </source>
</reference>
<sequence>MFVANILRVVMRVVNAIAYANQLKAKRLMKQHMARAGKLGLDF</sequence>
<name>A0A512BK89_9HYPH</name>
<dbReference type="RefSeq" id="WP_276330591.1">
    <property type="nucleotide sequence ID" value="NZ_BJYU01000001.1"/>
</dbReference>
<organism evidence="1 2">
    <name type="scientific">Microvirga aerophila</name>
    <dbReference type="NCBI Taxonomy" id="670291"/>
    <lineage>
        <taxon>Bacteria</taxon>
        <taxon>Pseudomonadati</taxon>
        <taxon>Pseudomonadota</taxon>
        <taxon>Alphaproteobacteria</taxon>
        <taxon>Hyphomicrobiales</taxon>
        <taxon>Methylobacteriaceae</taxon>
        <taxon>Microvirga</taxon>
    </lineage>
</organism>
<evidence type="ECO:0000313" key="2">
    <source>
        <dbReference type="Proteomes" id="UP000321085"/>
    </source>
</evidence>
<keyword evidence="2" id="KW-1185">Reference proteome</keyword>
<evidence type="ECO:0000313" key="1">
    <source>
        <dbReference type="EMBL" id="GEO12379.1"/>
    </source>
</evidence>
<dbReference type="AlphaFoldDB" id="A0A512BK89"/>
<dbReference type="EMBL" id="BJYU01000001">
    <property type="protein sequence ID" value="GEO12379.1"/>
    <property type="molecule type" value="Genomic_DNA"/>
</dbReference>
<protein>
    <submittedName>
        <fullName evidence="1">Uncharacterized protein</fullName>
    </submittedName>
</protein>
<accession>A0A512BK89</accession>
<proteinExistence type="predicted"/>
<gene>
    <name evidence="1" type="ORF">MAE02_00750</name>
</gene>
<dbReference type="Proteomes" id="UP000321085">
    <property type="component" value="Unassembled WGS sequence"/>
</dbReference>